<dbReference type="InterPro" id="IPR019734">
    <property type="entry name" value="TPR_rpt"/>
</dbReference>
<keyword evidence="10" id="KW-1133">Transmembrane helix</keyword>
<dbReference type="InterPro" id="IPR050482">
    <property type="entry name" value="Sensor_HK_TwoCompSys"/>
</dbReference>
<evidence type="ECO:0000313" key="13">
    <source>
        <dbReference type="Proteomes" id="UP001596958"/>
    </source>
</evidence>
<evidence type="ECO:0000256" key="2">
    <source>
        <dbReference type="ARBA" id="ARBA00012438"/>
    </source>
</evidence>
<dbReference type="CDD" id="cd16917">
    <property type="entry name" value="HATPase_UhpB-NarQ-NarX-like"/>
    <property type="match status" value="1"/>
</dbReference>
<dbReference type="SUPFAM" id="SSF55874">
    <property type="entry name" value="ATPase domain of HSP90 chaperone/DNA topoisomerase II/histidine kinase"/>
    <property type="match status" value="1"/>
</dbReference>
<dbReference type="Gene3D" id="1.25.40.10">
    <property type="entry name" value="Tetratricopeptide repeat domain"/>
    <property type="match status" value="2"/>
</dbReference>
<evidence type="ECO:0000313" key="12">
    <source>
        <dbReference type="EMBL" id="MFD0749936.1"/>
    </source>
</evidence>
<dbReference type="SUPFAM" id="SSF48452">
    <property type="entry name" value="TPR-like"/>
    <property type="match status" value="2"/>
</dbReference>
<keyword evidence="10" id="KW-0812">Transmembrane</keyword>
<evidence type="ECO:0000256" key="4">
    <source>
        <dbReference type="ARBA" id="ARBA00022679"/>
    </source>
</evidence>
<evidence type="ECO:0000256" key="5">
    <source>
        <dbReference type="ARBA" id="ARBA00022741"/>
    </source>
</evidence>
<evidence type="ECO:0000256" key="10">
    <source>
        <dbReference type="SAM" id="Phobius"/>
    </source>
</evidence>
<reference evidence="13" key="1">
    <citation type="journal article" date="2019" name="Int. J. Syst. Evol. Microbiol.">
        <title>The Global Catalogue of Microorganisms (GCM) 10K type strain sequencing project: providing services to taxonomists for standard genome sequencing and annotation.</title>
        <authorList>
            <consortium name="The Broad Institute Genomics Platform"/>
            <consortium name="The Broad Institute Genome Sequencing Center for Infectious Disease"/>
            <person name="Wu L."/>
            <person name="Ma J."/>
        </authorList>
    </citation>
    <scope>NUCLEOTIDE SEQUENCE [LARGE SCALE GENOMIC DNA]</scope>
    <source>
        <strain evidence="13">CCUG 63418</strain>
    </source>
</reference>
<evidence type="ECO:0000256" key="1">
    <source>
        <dbReference type="ARBA" id="ARBA00000085"/>
    </source>
</evidence>
<keyword evidence="3" id="KW-0597">Phosphoprotein</keyword>
<dbReference type="PANTHER" id="PTHR24421:SF10">
    <property type="entry name" value="NITRATE_NITRITE SENSOR PROTEIN NARQ"/>
    <property type="match status" value="1"/>
</dbReference>
<dbReference type="EC" id="2.7.13.3" evidence="2"/>
<evidence type="ECO:0000256" key="3">
    <source>
        <dbReference type="ARBA" id="ARBA00022553"/>
    </source>
</evidence>
<keyword evidence="7" id="KW-0067">ATP-binding</keyword>
<dbReference type="Pfam" id="PF07730">
    <property type="entry name" value="HisKA_3"/>
    <property type="match status" value="1"/>
</dbReference>
<dbReference type="EMBL" id="JBHTHU010000005">
    <property type="protein sequence ID" value="MFD0749936.1"/>
    <property type="molecule type" value="Genomic_DNA"/>
</dbReference>
<feature type="repeat" description="TPR" evidence="9">
    <location>
        <begin position="241"/>
        <end position="274"/>
    </location>
</feature>
<dbReference type="PROSITE" id="PS50109">
    <property type="entry name" value="HIS_KIN"/>
    <property type="match status" value="1"/>
</dbReference>
<accession>A0ABW2YU25</accession>
<evidence type="ECO:0000256" key="8">
    <source>
        <dbReference type="ARBA" id="ARBA00023012"/>
    </source>
</evidence>
<dbReference type="Gene3D" id="3.30.565.10">
    <property type="entry name" value="Histidine kinase-like ATPase, C-terminal domain"/>
    <property type="match status" value="1"/>
</dbReference>
<dbReference type="Gene3D" id="1.20.5.1930">
    <property type="match status" value="1"/>
</dbReference>
<dbReference type="Proteomes" id="UP001596958">
    <property type="component" value="Unassembled WGS sequence"/>
</dbReference>
<dbReference type="SMART" id="SM00028">
    <property type="entry name" value="TPR"/>
    <property type="match status" value="5"/>
</dbReference>
<dbReference type="Pfam" id="PF13424">
    <property type="entry name" value="TPR_12"/>
    <property type="match status" value="2"/>
</dbReference>
<keyword evidence="9" id="KW-0802">TPR repeat</keyword>
<feature type="transmembrane region" description="Helical" evidence="10">
    <location>
        <begin position="398"/>
        <end position="418"/>
    </location>
</feature>
<dbReference type="PANTHER" id="PTHR24421">
    <property type="entry name" value="NITRATE/NITRITE SENSOR PROTEIN NARX-RELATED"/>
    <property type="match status" value="1"/>
</dbReference>
<evidence type="ECO:0000256" key="9">
    <source>
        <dbReference type="PROSITE-ProRule" id="PRU00339"/>
    </source>
</evidence>
<proteinExistence type="predicted"/>
<feature type="repeat" description="TPR" evidence="9">
    <location>
        <begin position="161"/>
        <end position="194"/>
    </location>
</feature>
<organism evidence="12 13">
    <name type="scientific">Mucilaginibacter calamicampi</name>
    <dbReference type="NCBI Taxonomy" id="1302352"/>
    <lineage>
        <taxon>Bacteria</taxon>
        <taxon>Pseudomonadati</taxon>
        <taxon>Bacteroidota</taxon>
        <taxon>Sphingobacteriia</taxon>
        <taxon>Sphingobacteriales</taxon>
        <taxon>Sphingobacteriaceae</taxon>
        <taxon>Mucilaginibacter</taxon>
    </lineage>
</organism>
<evidence type="ECO:0000256" key="6">
    <source>
        <dbReference type="ARBA" id="ARBA00022777"/>
    </source>
</evidence>
<protein>
    <recommendedName>
        <fullName evidence="2">histidine kinase</fullName>
        <ecNumber evidence="2">2.7.13.3</ecNumber>
    </recommendedName>
</protein>
<keyword evidence="10" id="KW-0472">Membrane</keyword>
<gene>
    <name evidence="12" type="ORF">ACFQZS_07270</name>
</gene>
<dbReference type="InterPro" id="IPR036890">
    <property type="entry name" value="HATPase_C_sf"/>
</dbReference>
<dbReference type="InterPro" id="IPR003594">
    <property type="entry name" value="HATPase_dom"/>
</dbReference>
<name>A0ABW2YU25_9SPHI</name>
<keyword evidence="5" id="KW-0547">Nucleotide-binding</keyword>
<dbReference type="Pfam" id="PF02518">
    <property type="entry name" value="HATPase_c"/>
    <property type="match status" value="1"/>
</dbReference>
<keyword evidence="8" id="KW-0902">Two-component regulatory system</keyword>
<dbReference type="PROSITE" id="PS50005">
    <property type="entry name" value="TPR"/>
    <property type="match status" value="2"/>
</dbReference>
<comment type="catalytic activity">
    <reaction evidence="1">
        <text>ATP + protein L-histidine = ADP + protein N-phospho-L-histidine.</text>
        <dbReference type="EC" id="2.7.13.3"/>
    </reaction>
</comment>
<keyword evidence="6" id="KW-0418">Kinase</keyword>
<dbReference type="RefSeq" id="WP_377098737.1">
    <property type="nucleotide sequence ID" value="NZ_JBHTHU010000005.1"/>
</dbReference>
<dbReference type="InterPro" id="IPR011712">
    <property type="entry name" value="Sig_transdc_His_kin_sub3_dim/P"/>
</dbReference>
<comment type="caution">
    <text evidence="12">The sequence shown here is derived from an EMBL/GenBank/DDBJ whole genome shotgun (WGS) entry which is preliminary data.</text>
</comment>
<dbReference type="InterPro" id="IPR011990">
    <property type="entry name" value="TPR-like_helical_dom_sf"/>
</dbReference>
<feature type="domain" description="Histidine kinase" evidence="11">
    <location>
        <begin position="560"/>
        <end position="648"/>
    </location>
</feature>
<keyword evidence="13" id="KW-1185">Reference proteome</keyword>
<dbReference type="SMART" id="SM00387">
    <property type="entry name" value="HATPase_c"/>
    <property type="match status" value="1"/>
</dbReference>
<keyword evidence="4" id="KW-0808">Transferase</keyword>
<evidence type="ECO:0000259" key="11">
    <source>
        <dbReference type="PROSITE" id="PS50109"/>
    </source>
</evidence>
<sequence>MKTLFFVLFIFPLTLVADHKPSFTDSLANVLKKGGLDANKRIEILNTLAGRVARNDNNRAKALSLQALAEAKKAKFVKGEAWAGLNLSNITMSLGDLDSSAIFINNALLVKGLDKDPALMGSCLVMRGSIYRRKQQLELAIKDFLKSIIYFEKADYEAGMADSYTSIALLYVGKKDYDPAITYHTKALKIRRELGMALEESMTLGNIGIVKTRQKRYAEALKYHQLSLKAIENLNDSSRVAYIYNDLGATYLAAKQPSLAISYLQKSIKMRTELDETVELAYTLNYLGEAFEQAGQTAKAIYYIKEANRLAINLKNTKQIAESYESISQFYSRNKQIDSAYAYSIKFINFKDSVEATDNLKAMDQLMVKYETEKKEHQIESLNQQATIDKLAINKQRMAILVIASLFILSGIFAFLLYNRNKLKQKARLQEQLLIQQDQLTKAVIEAEEHERKRIGSDLHDGIGQLFSTVKLNLNGLFGRIKIDQEADQFLIEKTLALVDESCKEIRHISHQMMPNMLLKSGIASDVKSFIEKIDSEALKVTFEAVGFKNKLEDNVEIVLYRVIQESVNNVIKHAKATELDIKLVRSANEIVATVKDNGIGFDVTTKDEVAGIGLKNIATRIEYLKGTVTYVSAPGQGTAVNITVPVR</sequence>
<dbReference type="InterPro" id="IPR005467">
    <property type="entry name" value="His_kinase_dom"/>
</dbReference>
<evidence type="ECO:0000256" key="7">
    <source>
        <dbReference type="ARBA" id="ARBA00022840"/>
    </source>
</evidence>